<dbReference type="Proteomes" id="UP001153269">
    <property type="component" value="Unassembled WGS sequence"/>
</dbReference>
<comment type="caution">
    <text evidence="2">The sequence shown here is derived from an EMBL/GenBank/DDBJ whole genome shotgun (WGS) entry which is preliminary data.</text>
</comment>
<evidence type="ECO:0000313" key="2">
    <source>
        <dbReference type="EMBL" id="CAB1415650.1"/>
    </source>
</evidence>
<feature type="compositionally biased region" description="Polar residues" evidence="1">
    <location>
        <begin position="56"/>
        <end position="75"/>
    </location>
</feature>
<organism evidence="2 3">
    <name type="scientific">Pleuronectes platessa</name>
    <name type="common">European plaice</name>
    <dbReference type="NCBI Taxonomy" id="8262"/>
    <lineage>
        <taxon>Eukaryota</taxon>
        <taxon>Metazoa</taxon>
        <taxon>Chordata</taxon>
        <taxon>Craniata</taxon>
        <taxon>Vertebrata</taxon>
        <taxon>Euteleostomi</taxon>
        <taxon>Actinopterygii</taxon>
        <taxon>Neopterygii</taxon>
        <taxon>Teleostei</taxon>
        <taxon>Neoteleostei</taxon>
        <taxon>Acanthomorphata</taxon>
        <taxon>Carangaria</taxon>
        <taxon>Pleuronectiformes</taxon>
        <taxon>Pleuronectoidei</taxon>
        <taxon>Pleuronectidae</taxon>
        <taxon>Pleuronectes</taxon>
    </lineage>
</organism>
<sequence length="136" mass="15051">MKHPHLKPSCGGGTISQINQLKVHTWLKVIPNTKDAKRGQTGRVKPSTVQLDWHSPENTRTGRSATGALSSSQMRAGSHRAHVTGVNESHSAACDIIQHDQFGVGPEFLLVQSRDRPHVAREWRQFLDEEATEAND</sequence>
<accession>A0A9N7Y2K5</accession>
<name>A0A9N7Y2K5_PLEPL</name>
<proteinExistence type="predicted"/>
<gene>
    <name evidence="2" type="ORF">PLEPLA_LOCUS3368</name>
</gene>
<evidence type="ECO:0000313" key="3">
    <source>
        <dbReference type="Proteomes" id="UP001153269"/>
    </source>
</evidence>
<dbReference type="EMBL" id="CADEAL010000167">
    <property type="protein sequence ID" value="CAB1415650.1"/>
    <property type="molecule type" value="Genomic_DNA"/>
</dbReference>
<evidence type="ECO:0000256" key="1">
    <source>
        <dbReference type="SAM" id="MobiDB-lite"/>
    </source>
</evidence>
<protein>
    <submittedName>
        <fullName evidence="2">Uncharacterized protein</fullName>
    </submittedName>
</protein>
<keyword evidence="3" id="KW-1185">Reference proteome</keyword>
<reference evidence="2" key="1">
    <citation type="submission" date="2020-03" db="EMBL/GenBank/DDBJ databases">
        <authorList>
            <person name="Weist P."/>
        </authorList>
    </citation>
    <scope>NUCLEOTIDE SEQUENCE</scope>
</reference>
<feature type="region of interest" description="Disordered" evidence="1">
    <location>
        <begin position="37"/>
        <end position="86"/>
    </location>
</feature>
<dbReference type="AlphaFoldDB" id="A0A9N7Y2K5"/>